<feature type="domain" description="Beta-lactamase-related" evidence="1">
    <location>
        <begin position="26"/>
        <end position="288"/>
    </location>
</feature>
<dbReference type="PANTHER" id="PTHR43283">
    <property type="entry name" value="BETA-LACTAMASE-RELATED"/>
    <property type="match status" value="1"/>
</dbReference>
<gene>
    <name evidence="2" type="ORF">SAMN05216360_107291</name>
</gene>
<dbReference type="InterPro" id="IPR012338">
    <property type="entry name" value="Beta-lactam/transpept-like"/>
</dbReference>
<protein>
    <submittedName>
        <fullName evidence="2">CubicO group peptidase, beta-lactamase class C family</fullName>
    </submittedName>
</protein>
<dbReference type="Pfam" id="PF00144">
    <property type="entry name" value="Beta-lactamase"/>
    <property type="match status" value="1"/>
</dbReference>
<dbReference type="EMBL" id="FNHS01000007">
    <property type="protein sequence ID" value="SDN35345.1"/>
    <property type="molecule type" value="Genomic_DNA"/>
</dbReference>
<evidence type="ECO:0000313" key="2">
    <source>
        <dbReference type="EMBL" id="SDN35345.1"/>
    </source>
</evidence>
<dbReference type="STRING" id="582672.SAMN05216360_107291"/>
<evidence type="ECO:0000259" key="1">
    <source>
        <dbReference type="Pfam" id="PF00144"/>
    </source>
</evidence>
<proteinExistence type="predicted"/>
<reference evidence="3" key="1">
    <citation type="submission" date="2016-10" db="EMBL/GenBank/DDBJ databases">
        <authorList>
            <person name="Varghese N."/>
            <person name="Submissions S."/>
        </authorList>
    </citation>
    <scope>NUCLEOTIDE SEQUENCE [LARGE SCALE GENOMIC DNA]</scope>
    <source>
        <strain evidence="3">BL47</strain>
    </source>
</reference>
<evidence type="ECO:0000313" key="3">
    <source>
        <dbReference type="Proteomes" id="UP000198704"/>
    </source>
</evidence>
<organism evidence="2 3">
    <name type="scientific">Methylobacterium phyllostachyos</name>
    <dbReference type="NCBI Taxonomy" id="582672"/>
    <lineage>
        <taxon>Bacteria</taxon>
        <taxon>Pseudomonadati</taxon>
        <taxon>Pseudomonadota</taxon>
        <taxon>Alphaproteobacteria</taxon>
        <taxon>Hyphomicrobiales</taxon>
        <taxon>Methylobacteriaceae</taxon>
        <taxon>Methylobacterium</taxon>
    </lineage>
</organism>
<sequence>MQALAAEIRAEGVTAFLILRQNRRIAAWGDTARRVNVASIRKSLLSALYGIPVAAGRIRLTSTLAELGIDDLPPGLTPLEQRATVRDLLMARSGIYHPAASETADMRRKRPPRGSHAPGSFWYYNNWDFNALGTIYRQATGEDIFASFARRIAEPIGMEDFSAADGRSVSEAASRHPAYRFDLSARDLARFGQLILGGGQWQGRTLIPADWLGESTRPYSRTDHDDLGYGYLWWTLDAERFGPDAVMASGYGGQKLAILPAKQLVVVQLVEKRDGPHRDRTAIFLDRLARILAAAP</sequence>
<dbReference type="InterPro" id="IPR001466">
    <property type="entry name" value="Beta-lactam-related"/>
</dbReference>
<dbReference type="SUPFAM" id="SSF56601">
    <property type="entry name" value="beta-lactamase/transpeptidase-like"/>
    <property type="match status" value="1"/>
</dbReference>
<name>A0A1H0APQ1_9HYPH</name>
<dbReference type="PANTHER" id="PTHR43283:SF7">
    <property type="entry name" value="BETA-LACTAMASE-RELATED DOMAIN-CONTAINING PROTEIN"/>
    <property type="match status" value="1"/>
</dbReference>
<accession>A0A1H0APQ1</accession>
<dbReference type="InterPro" id="IPR050789">
    <property type="entry name" value="Diverse_Enzym_Activities"/>
</dbReference>
<dbReference type="RefSeq" id="WP_244507579.1">
    <property type="nucleotide sequence ID" value="NZ_FNHS01000007.1"/>
</dbReference>
<keyword evidence="3" id="KW-1185">Reference proteome</keyword>
<dbReference type="Proteomes" id="UP000198704">
    <property type="component" value="Unassembled WGS sequence"/>
</dbReference>
<dbReference type="Gene3D" id="3.40.710.10">
    <property type="entry name" value="DD-peptidase/beta-lactamase superfamily"/>
    <property type="match status" value="1"/>
</dbReference>
<dbReference type="AlphaFoldDB" id="A0A1H0APQ1"/>